<sequence length="133" mass="14888">MSGGIMTIVITVTTEAPTRDMALLVARVPIRVNRVITQIHDKVAIRDIHPRACQAAKVMEGHPKPAQGLINSDRSLKPRVLPLPEEYRRLKPHQPRVQATHPREVTTHRPEDMHPVMAHSPMARPTRGTSLNS</sequence>
<reference evidence="2 3" key="1">
    <citation type="journal article" date="2018" name="ISME J.">
        <title>Endosymbiont genomes yield clues of tubeworm success.</title>
        <authorList>
            <person name="Li Y."/>
            <person name="Liles M.R."/>
            <person name="Halanych K.M."/>
        </authorList>
    </citation>
    <scope>NUCLEOTIDE SEQUENCE [LARGE SCALE GENOMIC DNA]</scope>
    <source>
        <strain evidence="2">A1462</strain>
    </source>
</reference>
<name>A0A370DS53_9GAMM</name>
<evidence type="ECO:0000313" key="2">
    <source>
        <dbReference type="EMBL" id="RDH87547.1"/>
    </source>
</evidence>
<evidence type="ECO:0000313" key="3">
    <source>
        <dbReference type="Proteomes" id="UP000254771"/>
    </source>
</evidence>
<feature type="compositionally biased region" description="Basic and acidic residues" evidence="1">
    <location>
        <begin position="101"/>
        <end position="114"/>
    </location>
</feature>
<gene>
    <name evidence="2" type="ORF">DIZ78_02965</name>
</gene>
<dbReference type="AlphaFoldDB" id="A0A370DS53"/>
<protein>
    <submittedName>
        <fullName evidence="2">Uncharacterized protein</fullName>
    </submittedName>
</protein>
<accession>A0A370DS53</accession>
<keyword evidence="3" id="KW-1185">Reference proteome</keyword>
<organism evidence="2 3">
    <name type="scientific">endosymbiont of Escarpia spicata</name>
    <dbReference type="NCBI Taxonomy" id="2200908"/>
    <lineage>
        <taxon>Bacteria</taxon>
        <taxon>Pseudomonadati</taxon>
        <taxon>Pseudomonadota</taxon>
        <taxon>Gammaproteobacteria</taxon>
        <taxon>sulfur-oxidizing symbionts</taxon>
    </lineage>
</organism>
<dbReference type="Proteomes" id="UP000254771">
    <property type="component" value="Unassembled WGS sequence"/>
</dbReference>
<proteinExistence type="predicted"/>
<evidence type="ECO:0000256" key="1">
    <source>
        <dbReference type="SAM" id="MobiDB-lite"/>
    </source>
</evidence>
<feature type="region of interest" description="Disordered" evidence="1">
    <location>
        <begin position="88"/>
        <end position="133"/>
    </location>
</feature>
<dbReference type="EMBL" id="QFXE01000005">
    <property type="protein sequence ID" value="RDH87547.1"/>
    <property type="molecule type" value="Genomic_DNA"/>
</dbReference>
<comment type="caution">
    <text evidence="2">The sequence shown here is derived from an EMBL/GenBank/DDBJ whole genome shotgun (WGS) entry which is preliminary data.</text>
</comment>